<evidence type="ECO:0000313" key="7">
    <source>
        <dbReference type="Proteomes" id="UP000077051"/>
    </source>
</evidence>
<dbReference type="GO" id="GO:0005737">
    <property type="term" value="C:cytoplasm"/>
    <property type="evidence" value="ECO:0007669"/>
    <property type="project" value="TreeGrafter"/>
</dbReference>
<evidence type="ECO:0000256" key="1">
    <source>
        <dbReference type="ARBA" id="ARBA00009156"/>
    </source>
</evidence>
<keyword evidence="3" id="KW-0418">Kinase</keyword>
<dbReference type="VEuPathDB" id="FungiDB:MUCCIDRAFT_142464"/>
<evidence type="ECO:0000256" key="2">
    <source>
        <dbReference type="ARBA" id="ARBA00022679"/>
    </source>
</evidence>
<dbReference type="GO" id="GO:0019321">
    <property type="term" value="P:pentose metabolic process"/>
    <property type="evidence" value="ECO:0007669"/>
    <property type="project" value="TreeGrafter"/>
</dbReference>
<proteinExistence type="inferred from homology"/>
<dbReference type="AlphaFoldDB" id="A0A168LDE0"/>
<keyword evidence="7" id="KW-1185">Reference proteome</keyword>
<dbReference type="Proteomes" id="UP000077051">
    <property type="component" value="Unassembled WGS sequence"/>
</dbReference>
<dbReference type="InterPro" id="IPR043129">
    <property type="entry name" value="ATPase_NBD"/>
</dbReference>
<dbReference type="EMBL" id="AMYB01000004">
    <property type="protein sequence ID" value="OAD03396.1"/>
    <property type="molecule type" value="Genomic_DNA"/>
</dbReference>
<evidence type="ECO:0000313" key="6">
    <source>
        <dbReference type="EMBL" id="OAD03396.1"/>
    </source>
</evidence>
<accession>A0A168LDE0</accession>
<dbReference type="Gene3D" id="1.20.58.2240">
    <property type="match status" value="1"/>
</dbReference>
<name>A0A168LDE0_MUCCL</name>
<gene>
    <name evidence="6" type="ORF">MUCCIDRAFT_142464</name>
</gene>
<dbReference type="OrthoDB" id="203824at2759"/>
<evidence type="ECO:0000256" key="3">
    <source>
        <dbReference type="ARBA" id="ARBA00022777"/>
    </source>
</evidence>
<evidence type="ECO:0008006" key="8">
    <source>
        <dbReference type="Google" id="ProtNLM"/>
    </source>
</evidence>
<dbReference type="Gene3D" id="3.30.420.40">
    <property type="match status" value="1"/>
</dbReference>
<dbReference type="InterPro" id="IPR018485">
    <property type="entry name" value="FGGY_C"/>
</dbReference>
<dbReference type="InterPro" id="IPR006003">
    <property type="entry name" value="FGGY_RbtK-like"/>
</dbReference>
<sequence>MSESDTYYIGIDVGTGSARAAIIDVKGQLISLDVQPIITHNPKHDIYEQSSSNIWSSIATCVQTIMQQSKLQPHQIKGIGFDATCSLVVLDKQGDPQSVDQASSFTDNNFNVILWADHRAIEQANRINATHHEVLRYVGNTISPEMEIPKTLWLKENMPEDVWRSIGHLMDLPDFLTYRATGSLARSTCSLTCKCSYLPRLVGKGWEPSFFKDIGLECLVDEGFARMGGDAQEKVLEAGDPVGSGLTKEAAEELGLLPGTPVGSAIIDAYAGAVATLGATPYGTTERNNMLASLDESLKTHGPSRLAIICGTSSCHIAMSPKPIFVNGVWGPYRSVMVGDMWCAEGGQSSTGQLIDFIVNTHPALAEAQQRAAEKKLNIYAYLAQHLVSLQTQRGLKHVQELTKHLHIYPDFHGNRSPLADPSLRGTIVGVSLDKSVDDLALRYLATLQAIACQTRHIIETLNKEGYTIDTLCMSGGLCKSPLFVQILVDVTQCRIILPESIDGAVVIGAAFLGAKASGLSADLWDIMVRLGRAGSTILPDKDQQVVEMNNRRYKVFLAMLDDQKRYRSIMNGSTCNLHDN</sequence>
<comment type="similarity">
    <text evidence="1">Belongs to the FGGY kinase family.</text>
</comment>
<organism evidence="6 7">
    <name type="scientific">Mucor lusitanicus CBS 277.49</name>
    <dbReference type="NCBI Taxonomy" id="747725"/>
    <lineage>
        <taxon>Eukaryota</taxon>
        <taxon>Fungi</taxon>
        <taxon>Fungi incertae sedis</taxon>
        <taxon>Mucoromycota</taxon>
        <taxon>Mucoromycotina</taxon>
        <taxon>Mucoromycetes</taxon>
        <taxon>Mucorales</taxon>
        <taxon>Mucorineae</taxon>
        <taxon>Mucoraceae</taxon>
        <taxon>Mucor</taxon>
    </lineage>
</organism>
<protein>
    <recommendedName>
        <fullName evidence="8">Carbohydrate kinase FGGY C-terminal domain-containing protein</fullName>
    </recommendedName>
</protein>
<comment type="caution">
    <text evidence="6">The sequence shown here is derived from an EMBL/GenBank/DDBJ whole genome shotgun (WGS) entry which is preliminary data.</text>
</comment>
<evidence type="ECO:0000259" key="4">
    <source>
        <dbReference type="Pfam" id="PF00370"/>
    </source>
</evidence>
<dbReference type="InterPro" id="IPR018484">
    <property type="entry name" value="FGGY_N"/>
</dbReference>
<dbReference type="NCBIfam" id="TIGR01315">
    <property type="entry name" value="5C_CHO_kinase"/>
    <property type="match status" value="1"/>
</dbReference>
<dbReference type="PANTHER" id="PTHR43435">
    <property type="entry name" value="RIBULOKINASE"/>
    <property type="match status" value="1"/>
</dbReference>
<dbReference type="InterPro" id="IPR000577">
    <property type="entry name" value="Carb_kinase_FGGY"/>
</dbReference>
<dbReference type="SUPFAM" id="SSF53067">
    <property type="entry name" value="Actin-like ATPase domain"/>
    <property type="match status" value="2"/>
</dbReference>
<reference evidence="6 7" key="1">
    <citation type="submission" date="2015-06" db="EMBL/GenBank/DDBJ databases">
        <title>Expansion of signal transduction pathways in fungi by whole-genome duplication.</title>
        <authorList>
            <consortium name="DOE Joint Genome Institute"/>
            <person name="Corrochano L.M."/>
            <person name="Kuo A."/>
            <person name="Marcet-Houben M."/>
            <person name="Polaino S."/>
            <person name="Salamov A."/>
            <person name="Villalobos J.M."/>
            <person name="Alvarez M.I."/>
            <person name="Avalos J."/>
            <person name="Benito E.P."/>
            <person name="Benoit I."/>
            <person name="Burger G."/>
            <person name="Camino L.P."/>
            <person name="Canovas D."/>
            <person name="Cerda-Olmedo E."/>
            <person name="Cheng J.-F."/>
            <person name="Dominguez A."/>
            <person name="Elias M."/>
            <person name="Eslava A.P."/>
            <person name="Glaser F."/>
            <person name="Grimwood J."/>
            <person name="Gutierrez G."/>
            <person name="Heitman J."/>
            <person name="Henrissat B."/>
            <person name="Iturriaga E.A."/>
            <person name="Lang B.F."/>
            <person name="Lavin J.L."/>
            <person name="Lee S."/>
            <person name="Li W."/>
            <person name="Lindquist E."/>
            <person name="Lopez-Garcia S."/>
            <person name="Luque E.M."/>
            <person name="Marcos A.T."/>
            <person name="Martin J."/>
            <person name="Mccluskey K."/>
            <person name="Medina H.R."/>
            <person name="Miralles-Duran A."/>
            <person name="Miyazaki A."/>
            <person name="Munoz-Torres E."/>
            <person name="Oguiza J.A."/>
            <person name="Ohm R."/>
            <person name="Olmedo M."/>
            <person name="Orejas M."/>
            <person name="Ortiz-Castellanos L."/>
            <person name="Pisabarro A.G."/>
            <person name="Rodriguez-Romero J."/>
            <person name="Ruiz-Herrera J."/>
            <person name="Ruiz-Vazquez R."/>
            <person name="Sanz C."/>
            <person name="Schackwitz W."/>
            <person name="Schmutz J."/>
            <person name="Shahriari M."/>
            <person name="Shelest E."/>
            <person name="Silva-Franco F."/>
            <person name="Soanes D."/>
            <person name="Syed K."/>
            <person name="Tagua V.G."/>
            <person name="Talbot N.J."/>
            <person name="Thon M."/>
            <person name="De Vries R.P."/>
            <person name="Wiebenga A."/>
            <person name="Yadav J.S."/>
            <person name="Braun E.L."/>
            <person name="Baker S."/>
            <person name="Garre V."/>
            <person name="Horwitz B."/>
            <person name="Torres-Martinez S."/>
            <person name="Idnurm A."/>
            <person name="Herrera-Estrella A."/>
            <person name="Gabaldon T."/>
            <person name="Grigoriev I.V."/>
        </authorList>
    </citation>
    <scope>NUCLEOTIDE SEQUENCE [LARGE SCALE GENOMIC DNA]</scope>
    <source>
        <strain evidence="6 7">CBS 277.49</strain>
    </source>
</reference>
<keyword evidence="2" id="KW-0808">Transferase</keyword>
<dbReference type="PANTHER" id="PTHR43435:SF4">
    <property type="entry name" value="FGGY CARBOHYDRATE KINASE DOMAIN-CONTAINING PROTEIN"/>
    <property type="match status" value="1"/>
</dbReference>
<feature type="domain" description="Carbohydrate kinase FGGY N-terminal" evidence="4">
    <location>
        <begin position="7"/>
        <end position="274"/>
    </location>
</feature>
<dbReference type="CDD" id="cd07782">
    <property type="entry name" value="ASKHA_NBD_FGGY_D-RBK"/>
    <property type="match status" value="1"/>
</dbReference>
<dbReference type="Pfam" id="PF00370">
    <property type="entry name" value="FGGY_N"/>
    <property type="match status" value="1"/>
</dbReference>
<dbReference type="PIRSF" id="PIRSF000538">
    <property type="entry name" value="GlpK"/>
    <property type="match status" value="1"/>
</dbReference>
<evidence type="ECO:0000259" key="5">
    <source>
        <dbReference type="Pfam" id="PF02782"/>
    </source>
</evidence>
<dbReference type="GO" id="GO:0019150">
    <property type="term" value="F:D-ribulokinase activity"/>
    <property type="evidence" value="ECO:0007669"/>
    <property type="project" value="TreeGrafter"/>
</dbReference>
<dbReference type="STRING" id="747725.A0A168LDE0"/>
<dbReference type="Pfam" id="PF02782">
    <property type="entry name" value="FGGY_C"/>
    <property type="match status" value="1"/>
</dbReference>
<feature type="domain" description="Carbohydrate kinase FGGY C-terminal" evidence="5">
    <location>
        <begin position="306"/>
        <end position="517"/>
    </location>
</feature>